<dbReference type="FunFam" id="3.90.1440.10:FF:000001">
    <property type="entry name" value="Preprotein translocase subunit SecA"/>
    <property type="match status" value="1"/>
</dbReference>
<dbReference type="GO" id="GO:0017038">
    <property type="term" value="P:protein import"/>
    <property type="evidence" value="ECO:0007669"/>
    <property type="project" value="InterPro"/>
</dbReference>
<accession>A0A9P2G958</accession>
<dbReference type="SUPFAM" id="SSF81886">
    <property type="entry name" value="Helical scaffold and wing domains of SecA"/>
    <property type="match status" value="1"/>
</dbReference>
<evidence type="ECO:0000256" key="4">
    <source>
        <dbReference type="ARBA" id="ARBA00022475"/>
    </source>
</evidence>
<dbReference type="InterPro" id="IPR027417">
    <property type="entry name" value="P-loop_NTPase"/>
</dbReference>
<dbReference type="CDD" id="cd18803">
    <property type="entry name" value="SF2_C_secA"/>
    <property type="match status" value="1"/>
</dbReference>
<feature type="domain" description="Helicase C-terminal" evidence="19">
    <location>
        <begin position="413"/>
        <end position="585"/>
    </location>
</feature>
<dbReference type="Gene3D" id="3.90.1440.10">
    <property type="entry name" value="SecA, preprotein cross-linking domain"/>
    <property type="match status" value="1"/>
</dbReference>
<keyword evidence="11 15" id="KW-1278">Translocase</keyword>
<dbReference type="HAMAP" id="MF_01382">
    <property type="entry name" value="SecA"/>
    <property type="match status" value="1"/>
</dbReference>
<keyword evidence="4 15" id="KW-1003">Cell membrane</keyword>
<dbReference type="GO" id="GO:0008564">
    <property type="term" value="F:protein-exporting ATPase activity"/>
    <property type="evidence" value="ECO:0007669"/>
    <property type="project" value="UniProtKB-EC"/>
</dbReference>
<evidence type="ECO:0000256" key="14">
    <source>
        <dbReference type="ARBA" id="ARBA00034006"/>
    </source>
</evidence>
<evidence type="ECO:0000256" key="1">
    <source>
        <dbReference type="ARBA" id="ARBA00001947"/>
    </source>
</evidence>
<comment type="similarity">
    <text evidence="2 15 16">Belongs to the SecA family.</text>
</comment>
<dbReference type="PROSITE" id="PS51194">
    <property type="entry name" value="HELICASE_CTER"/>
    <property type="match status" value="1"/>
</dbReference>
<dbReference type="Gene3D" id="3.40.50.300">
    <property type="entry name" value="P-loop containing nucleotide triphosphate hydrolases"/>
    <property type="match status" value="3"/>
</dbReference>
<evidence type="ECO:0000259" key="19">
    <source>
        <dbReference type="PROSITE" id="PS51194"/>
    </source>
</evidence>
<dbReference type="PRINTS" id="PR00906">
    <property type="entry name" value="SECA"/>
</dbReference>
<dbReference type="PROSITE" id="PS51192">
    <property type="entry name" value="HELICASE_ATP_BIND_1"/>
    <property type="match status" value="1"/>
</dbReference>
<dbReference type="SUPFAM" id="SSF52540">
    <property type="entry name" value="P-loop containing nucleoside triphosphate hydrolases"/>
    <property type="match status" value="2"/>
</dbReference>
<proteinExistence type="inferred from homology"/>
<dbReference type="InterPro" id="IPR036670">
    <property type="entry name" value="SecA_X-link_sf"/>
</dbReference>
<feature type="domain" description="Helicase ATP-binding" evidence="18">
    <location>
        <begin position="87"/>
        <end position="225"/>
    </location>
</feature>
<evidence type="ECO:0000259" key="20">
    <source>
        <dbReference type="PROSITE" id="PS51196"/>
    </source>
</evidence>
<dbReference type="Gene3D" id="1.10.3060.10">
    <property type="entry name" value="Helical scaffold and wing domains of SecA"/>
    <property type="match status" value="1"/>
</dbReference>
<comment type="cofactor">
    <cofactor evidence="1">
        <name>Zn(2+)</name>
        <dbReference type="ChEBI" id="CHEBI:29105"/>
    </cofactor>
</comment>
<feature type="region of interest" description="Disordered" evidence="17">
    <location>
        <begin position="791"/>
        <end position="815"/>
    </location>
</feature>
<evidence type="ECO:0000256" key="13">
    <source>
        <dbReference type="ARBA" id="ARBA00023136"/>
    </source>
</evidence>
<dbReference type="SUPFAM" id="SSF81767">
    <property type="entry name" value="Pre-protein crosslinking domain of SecA"/>
    <property type="match status" value="1"/>
</dbReference>
<keyword evidence="8" id="KW-0862">Zinc</keyword>
<dbReference type="Pfam" id="PF01043">
    <property type="entry name" value="SecA_PP_bind"/>
    <property type="match status" value="1"/>
</dbReference>
<dbReference type="EC" id="7.4.2.8" evidence="15"/>
<feature type="domain" description="SecA family profile" evidence="20">
    <location>
        <begin position="1"/>
        <end position="569"/>
    </location>
</feature>
<evidence type="ECO:0000256" key="12">
    <source>
        <dbReference type="ARBA" id="ARBA00023010"/>
    </source>
</evidence>
<dbReference type="EMBL" id="ACSJ01000001">
    <property type="protein sequence ID" value="EES92263.1"/>
    <property type="molecule type" value="Genomic_DNA"/>
</dbReference>
<dbReference type="InterPro" id="IPR044722">
    <property type="entry name" value="SecA_SF2_C"/>
</dbReference>
<keyword evidence="9 15" id="KW-0067">ATP-binding</keyword>
<evidence type="ECO:0000256" key="15">
    <source>
        <dbReference type="HAMAP-Rule" id="MF_01382"/>
    </source>
</evidence>
<dbReference type="InterPro" id="IPR020937">
    <property type="entry name" value="SecA_CS"/>
</dbReference>
<evidence type="ECO:0000313" key="21">
    <source>
        <dbReference type="EMBL" id="EES92263.1"/>
    </source>
</evidence>
<comment type="caution">
    <text evidence="21">The sequence shown here is derived from an EMBL/GenBank/DDBJ whole genome shotgun (WGS) entry which is preliminary data.</text>
</comment>
<evidence type="ECO:0000256" key="10">
    <source>
        <dbReference type="ARBA" id="ARBA00022927"/>
    </source>
</evidence>
<dbReference type="InterPro" id="IPR004027">
    <property type="entry name" value="SEC_C_motif"/>
</dbReference>
<dbReference type="InterPro" id="IPR011116">
    <property type="entry name" value="SecA_Wing/Scaffold"/>
</dbReference>
<organism evidence="21 22">
    <name type="scientific">Clostridium botulinum D str. 1873</name>
    <dbReference type="NCBI Taxonomy" id="592027"/>
    <lineage>
        <taxon>Bacteria</taxon>
        <taxon>Bacillati</taxon>
        <taxon>Bacillota</taxon>
        <taxon>Clostridia</taxon>
        <taxon>Eubacteriales</taxon>
        <taxon>Clostridiaceae</taxon>
        <taxon>Clostridium</taxon>
    </lineage>
</organism>
<evidence type="ECO:0000256" key="11">
    <source>
        <dbReference type="ARBA" id="ARBA00022967"/>
    </source>
</evidence>
<dbReference type="GO" id="GO:0005886">
    <property type="term" value="C:plasma membrane"/>
    <property type="evidence" value="ECO:0007669"/>
    <property type="project" value="UniProtKB-SubCell"/>
</dbReference>
<dbReference type="Pfam" id="PF07516">
    <property type="entry name" value="SecA_SW"/>
    <property type="match status" value="1"/>
</dbReference>
<dbReference type="InterPro" id="IPR014001">
    <property type="entry name" value="Helicase_ATP-bd"/>
</dbReference>
<dbReference type="AlphaFoldDB" id="A0A9P2G958"/>
<protein>
    <recommendedName>
        <fullName evidence="15 16">Protein translocase subunit SecA</fullName>
        <ecNumber evidence="15">7.4.2.8</ecNumber>
    </recommendedName>
</protein>
<dbReference type="NCBIfam" id="TIGR00963">
    <property type="entry name" value="secA"/>
    <property type="match status" value="1"/>
</dbReference>
<evidence type="ECO:0000256" key="7">
    <source>
        <dbReference type="ARBA" id="ARBA00022741"/>
    </source>
</evidence>
<evidence type="ECO:0000256" key="6">
    <source>
        <dbReference type="ARBA" id="ARBA00022723"/>
    </source>
</evidence>
<feature type="binding site" evidence="15">
    <location>
        <position position="491"/>
    </location>
    <ligand>
        <name>ATP</name>
        <dbReference type="ChEBI" id="CHEBI:30616"/>
    </ligand>
</feature>
<dbReference type="GeneID" id="66318996"/>
<evidence type="ECO:0000256" key="2">
    <source>
        <dbReference type="ARBA" id="ARBA00007650"/>
    </source>
</evidence>
<gene>
    <name evidence="15 21" type="primary">secA</name>
    <name evidence="21" type="ORF">CLG_B0331</name>
</gene>
<dbReference type="InterPro" id="IPR014018">
    <property type="entry name" value="SecA_motor_DEAD"/>
</dbReference>
<dbReference type="NCBIfam" id="NF006630">
    <property type="entry name" value="PRK09200.1"/>
    <property type="match status" value="1"/>
</dbReference>
<dbReference type="GO" id="GO:0043952">
    <property type="term" value="P:protein transport by the Sec complex"/>
    <property type="evidence" value="ECO:0007669"/>
    <property type="project" value="TreeGrafter"/>
</dbReference>
<comment type="subunit">
    <text evidence="15">Monomer and homodimer. Part of the essential Sec protein translocation apparatus which comprises SecA, SecYEG and auxiliary proteins SecDF. Other proteins may also be involved.</text>
</comment>
<feature type="binding site" evidence="15">
    <location>
        <begin position="103"/>
        <end position="107"/>
    </location>
    <ligand>
        <name>ATP</name>
        <dbReference type="ChEBI" id="CHEBI:30616"/>
    </ligand>
</feature>
<comment type="function">
    <text evidence="15">Part of the Sec protein translocase complex. Interacts with the SecYEG preprotein conducting channel. Has a central role in coupling the hydrolysis of ATP to the transfer of proteins into and across the cell membrane, serving as an ATP-driven molecular motor driving the stepwise translocation of polypeptide chains across the membrane.</text>
</comment>
<dbReference type="InterPro" id="IPR011115">
    <property type="entry name" value="SecA_DEAD"/>
</dbReference>
<dbReference type="GO" id="GO:0046872">
    <property type="term" value="F:metal ion binding"/>
    <property type="evidence" value="ECO:0007669"/>
    <property type="project" value="UniProtKB-KW"/>
</dbReference>
<dbReference type="InterPro" id="IPR000185">
    <property type="entry name" value="SecA"/>
</dbReference>
<keyword evidence="3 15" id="KW-0813">Transport</keyword>
<feature type="compositionally biased region" description="Basic and acidic residues" evidence="17">
    <location>
        <begin position="800"/>
        <end position="815"/>
    </location>
</feature>
<dbReference type="PANTHER" id="PTHR30612">
    <property type="entry name" value="SECA INNER MEMBRANE COMPONENT OF SEC PROTEIN SECRETION SYSTEM"/>
    <property type="match status" value="1"/>
</dbReference>
<keyword evidence="6" id="KW-0479">Metal-binding</keyword>
<dbReference type="InterPro" id="IPR036266">
    <property type="entry name" value="SecA_Wing/Scaffold_sf"/>
</dbReference>
<dbReference type="GO" id="GO:0065002">
    <property type="term" value="P:intracellular protein transmembrane transport"/>
    <property type="evidence" value="ECO:0007669"/>
    <property type="project" value="UniProtKB-UniRule"/>
</dbReference>
<dbReference type="RefSeq" id="WP_004443957.1">
    <property type="nucleotide sequence ID" value="NZ_ACSJ01000001.1"/>
</dbReference>
<dbReference type="Pfam" id="PF07517">
    <property type="entry name" value="SecA_DEAD"/>
    <property type="match status" value="1"/>
</dbReference>
<dbReference type="GO" id="GO:0031522">
    <property type="term" value="C:cell envelope Sec protein transport complex"/>
    <property type="evidence" value="ECO:0007669"/>
    <property type="project" value="TreeGrafter"/>
</dbReference>
<keyword evidence="12 15" id="KW-0811">Translocation</keyword>
<reference evidence="21 22" key="1">
    <citation type="submission" date="2009-10" db="EMBL/GenBank/DDBJ databases">
        <authorList>
            <person name="Shrivastava S."/>
            <person name="Brinkac L.B."/>
            <person name="Brown J.L."/>
            <person name="Bruce D.B."/>
            <person name="Detter C."/>
            <person name="Green L.D."/>
            <person name="Munk C.A."/>
            <person name="Rogers Y.C."/>
            <person name="Tapia R."/>
            <person name="Saunders E.S."/>
            <person name="Sims D.R."/>
            <person name="Smith L.A."/>
            <person name="Smith T.J."/>
            <person name="Sutton G."/>
            <person name="Brettin T."/>
        </authorList>
    </citation>
    <scope>NUCLEOTIDE SEQUENCE [LARGE SCALE GENOMIC DNA]</scope>
    <source>
        <strain evidence="22">D str. 1873</strain>
    </source>
</reference>
<dbReference type="SMART" id="SM00958">
    <property type="entry name" value="SecA_PP_bind"/>
    <property type="match status" value="1"/>
</dbReference>
<evidence type="ECO:0000256" key="3">
    <source>
        <dbReference type="ARBA" id="ARBA00022448"/>
    </source>
</evidence>
<dbReference type="CDD" id="cd17928">
    <property type="entry name" value="DEXDc_SecA"/>
    <property type="match status" value="1"/>
</dbReference>
<keyword evidence="10 15" id="KW-0653">Protein transport</keyword>
<sequence>MGLFEKIFGTYSQRELKKIAPIINKIESYEKEFEKLTDEQLKNKTEEFKEMIRSGKTLDDILPEAFAVAREASWRVLGMKHFREQLIGGIVLHQGRIAEMKTGEGKTLVATLPAYLNALSGKGVHVITVNDYLAKRDRDQMAQLYEFLGLTTGVIIHDLDNEQRREAYNCDITYGTNNEFGFDYLRDNMVVYKEERVQRNLNFCIVDEVDSILIDEARTPLIISGEGDNSTDFYKVADFFAKTLKEDDYTVDEKTKSVILTEKGIEKAEKFFHLDNYGDADNMQVQHHVVQALKANYNMKRDKDYMVKNNEVIIVDEFTGRLMEGRRYSDGLHQAIEAKEDVKIQKESKTLATITFQNYFRMYNKLSGMTGTADTEEAEFREIYGLDVIIIPTHRPIARIDAPDLVYKSERGKFKAIVNEIAETYKTGQPVLVGTVSIEKSELLSDMLKRKGIPHQVLNAKYHEKEAEIISHAGEKGMITIATNMAGRGTDIKLGEGVEEVGGLKVIGTERHESRRIDNQLRGRSGRQGDPGYSRFYVSLEDDLMRIFASERLQGVVERLGLTDEDAIESRLVTNAIENAQKKVEGNNFDVRKSVLQYDDVMNQQREVIYKQRSQVLEGESLKEDIQEMIKSVISQAVDAHMSGLDETLEEDLEKLLAYLQEIYLPKDSVTVDELKIKSDDEIKDILIDIAQKLYSEKEEEITSERMREIERVILLKIVDTKWMDHIDNMDHLRQGMGLRAYRQQDPVQAYQFEGSEMFDEMINSIKIDTVKYLFHIQVERNIERERVAKETSTNINGDDSLKQEPVRRDDDKVGRNDLCPCGSGKKYKNCCGK</sequence>
<dbReference type="InterPro" id="IPR001650">
    <property type="entry name" value="Helicase_C-like"/>
</dbReference>
<keyword evidence="5 15" id="KW-0963">Cytoplasm</keyword>
<dbReference type="SMART" id="SM00957">
    <property type="entry name" value="SecA_DEAD"/>
    <property type="match status" value="1"/>
</dbReference>
<dbReference type="FunFam" id="3.40.50.300:FF:000334">
    <property type="entry name" value="Protein translocase subunit SecA"/>
    <property type="match status" value="1"/>
</dbReference>
<evidence type="ECO:0000256" key="16">
    <source>
        <dbReference type="RuleBase" id="RU003874"/>
    </source>
</evidence>
<dbReference type="PROSITE" id="PS01312">
    <property type="entry name" value="SECA"/>
    <property type="match status" value="1"/>
</dbReference>
<dbReference type="FunFam" id="1.10.3060.10:FF:000002">
    <property type="entry name" value="Preprotein translocase subunit SecA"/>
    <property type="match status" value="1"/>
</dbReference>
<dbReference type="PROSITE" id="PS51196">
    <property type="entry name" value="SECA_MOTOR_DEAD"/>
    <property type="match status" value="1"/>
</dbReference>
<dbReference type="InterPro" id="IPR011130">
    <property type="entry name" value="SecA_preprotein_X-link_dom"/>
</dbReference>
<evidence type="ECO:0000256" key="8">
    <source>
        <dbReference type="ARBA" id="ARBA00022833"/>
    </source>
</evidence>
<keyword evidence="7 15" id="KW-0547">Nucleotide-binding</keyword>
<keyword evidence="13 15" id="KW-0472">Membrane</keyword>
<dbReference type="Pfam" id="PF02810">
    <property type="entry name" value="SEC-C"/>
    <property type="match status" value="1"/>
</dbReference>
<evidence type="ECO:0000313" key="22">
    <source>
        <dbReference type="Proteomes" id="UP000006160"/>
    </source>
</evidence>
<evidence type="ECO:0000256" key="17">
    <source>
        <dbReference type="SAM" id="MobiDB-lite"/>
    </source>
</evidence>
<comment type="subcellular location">
    <subcellularLocation>
        <location evidence="15">Cell membrane</location>
        <topology evidence="15">Peripheral membrane protein</topology>
        <orientation evidence="15">Cytoplasmic side</orientation>
    </subcellularLocation>
    <subcellularLocation>
        <location evidence="15">Cytoplasm</location>
    </subcellularLocation>
    <text evidence="15">Distribution is 50-50.</text>
</comment>
<name>A0A9P2G958_CLOBO</name>
<feature type="binding site" evidence="15">
    <location>
        <position position="85"/>
    </location>
    <ligand>
        <name>ATP</name>
        <dbReference type="ChEBI" id="CHEBI:30616"/>
    </ligand>
</feature>
<dbReference type="PANTHER" id="PTHR30612:SF0">
    <property type="entry name" value="CHLOROPLAST PROTEIN-TRANSPORTING ATPASE"/>
    <property type="match status" value="1"/>
</dbReference>
<dbReference type="NCBIfam" id="NF009538">
    <property type="entry name" value="PRK12904.1"/>
    <property type="match status" value="1"/>
</dbReference>
<dbReference type="GO" id="GO:0006605">
    <property type="term" value="P:protein targeting"/>
    <property type="evidence" value="ECO:0007669"/>
    <property type="project" value="UniProtKB-UniRule"/>
</dbReference>
<dbReference type="FunFam" id="3.40.50.300:FF:000429">
    <property type="entry name" value="Preprotein translocase subunit SecA"/>
    <property type="match status" value="1"/>
</dbReference>
<dbReference type="Pfam" id="PF21090">
    <property type="entry name" value="P-loop_SecA"/>
    <property type="match status" value="1"/>
</dbReference>
<dbReference type="GO" id="GO:0005524">
    <property type="term" value="F:ATP binding"/>
    <property type="evidence" value="ECO:0007669"/>
    <property type="project" value="UniProtKB-UniRule"/>
</dbReference>
<evidence type="ECO:0000256" key="5">
    <source>
        <dbReference type="ARBA" id="ARBA00022490"/>
    </source>
</evidence>
<evidence type="ECO:0000259" key="18">
    <source>
        <dbReference type="PROSITE" id="PS51192"/>
    </source>
</evidence>
<comment type="catalytic activity">
    <reaction evidence="14 15">
        <text>ATP + H2O + cellular proteinSide 1 = ADP + phosphate + cellular proteinSide 2.</text>
        <dbReference type="EC" id="7.4.2.8"/>
    </reaction>
</comment>
<dbReference type="GO" id="GO:0005829">
    <property type="term" value="C:cytosol"/>
    <property type="evidence" value="ECO:0007669"/>
    <property type="project" value="TreeGrafter"/>
</dbReference>
<evidence type="ECO:0000256" key="9">
    <source>
        <dbReference type="ARBA" id="ARBA00022840"/>
    </source>
</evidence>
<dbReference type="Proteomes" id="UP000006160">
    <property type="component" value="Unassembled WGS sequence"/>
</dbReference>